<comment type="cofactor">
    <cofactor evidence="2">
        <name>Zn(2+)</name>
        <dbReference type="ChEBI" id="CHEBI:29105"/>
    </cofactor>
</comment>
<accession>A0A3B0WFV7</accession>
<dbReference type="PANTHER" id="PTHR30417">
    <property type="entry name" value="N-ACETYLMURAMOYL-L-ALANINE AMIDASE AMID"/>
    <property type="match status" value="1"/>
</dbReference>
<evidence type="ECO:0000256" key="7">
    <source>
        <dbReference type="ARBA" id="ARBA00022801"/>
    </source>
</evidence>
<proteinExistence type="predicted"/>
<dbReference type="InterPro" id="IPR051206">
    <property type="entry name" value="NAMLAA_amidase_2"/>
</dbReference>
<dbReference type="SMART" id="SM00644">
    <property type="entry name" value="Ami_2"/>
    <property type="match status" value="1"/>
</dbReference>
<reference evidence="14" key="1">
    <citation type="submission" date="2018-06" db="EMBL/GenBank/DDBJ databases">
        <authorList>
            <person name="Zhirakovskaya E."/>
        </authorList>
    </citation>
    <scope>NUCLEOTIDE SEQUENCE</scope>
</reference>
<dbReference type="CDD" id="cd06583">
    <property type="entry name" value="PGRP"/>
    <property type="match status" value="1"/>
</dbReference>
<dbReference type="GO" id="GO:0005737">
    <property type="term" value="C:cytoplasm"/>
    <property type="evidence" value="ECO:0007669"/>
    <property type="project" value="UniProtKB-SubCell"/>
</dbReference>
<gene>
    <name evidence="14" type="ORF">MNBD_GAMMA06-1703</name>
</gene>
<dbReference type="EMBL" id="UOFD01000006">
    <property type="protein sequence ID" value="VAW50152.1"/>
    <property type="molecule type" value="Genomic_DNA"/>
</dbReference>
<evidence type="ECO:0000256" key="5">
    <source>
        <dbReference type="ARBA" id="ARBA00022490"/>
    </source>
</evidence>
<evidence type="ECO:0000256" key="3">
    <source>
        <dbReference type="ARBA" id="ARBA00004496"/>
    </source>
</evidence>
<dbReference type="Pfam" id="PF01510">
    <property type="entry name" value="Amidase_2"/>
    <property type="match status" value="1"/>
</dbReference>
<dbReference type="GO" id="GO:0071555">
    <property type="term" value="P:cell wall organization"/>
    <property type="evidence" value="ECO:0007669"/>
    <property type="project" value="UniProtKB-KW"/>
</dbReference>
<name>A0A3B0WFV7_9ZZZZ</name>
<protein>
    <recommendedName>
        <fullName evidence="10">1,6-anhydro-N-acetylmuramyl-L-alanine amidase AmpD</fullName>
        <ecNumber evidence="4">3.5.1.28</ecNumber>
    </recommendedName>
    <alternativeName>
        <fullName evidence="11">N-acetylmuramoyl-L-alanine amidase</fullName>
    </alternativeName>
</protein>
<keyword evidence="7" id="KW-0378">Hydrolase</keyword>
<dbReference type="GO" id="GO:0009253">
    <property type="term" value="P:peptidoglycan catabolic process"/>
    <property type="evidence" value="ECO:0007669"/>
    <property type="project" value="InterPro"/>
</dbReference>
<dbReference type="EC" id="3.5.1.28" evidence="4"/>
<dbReference type="GO" id="GO:0046872">
    <property type="term" value="F:metal ion binding"/>
    <property type="evidence" value="ECO:0007669"/>
    <property type="project" value="UniProtKB-KW"/>
</dbReference>
<evidence type="ECO:0000256" key="9">
    <source>
        <dbReference type="ARBA" id="ARBA00023316"/>
    </source>
</evidence>
<sequence length="183" mass="21114">MKINKTTGTLNDCKQCPSPNKDTRPKNTTIDLIVIHSISLPPEQYGNHFIEDFFQNKLDKNQHPYFKEIFEMQVSSHVLIKRTGEIVQFVPFLERAWHAGQSNYKGREHCNDFSIGIELEGTDSDIFEDEQYQQLEKLIRALQITYPAISDNITGHSDISPGRKKDPGTGFNWHRLKKNLIVV</sequence>
<dbReference type="InterPro" id="IPR002502">
    <property type="entry name" value="Amidase_domain"/>
</dbReference>
<dbReference type="SUPFAM" id="SSF55846">
    <property type="entry name" value="N-acetylmuramoyl-L-alanine amidase-like"/>
    <property type="match status" value="1"/>
</dbReference>
<dbReference type="AlphaFoldDB" id="A0A3B0WFV7"/>
<keyword evidence="8" id="KW-0862">Zinc</keyword>
<evidence type="ECO:0000256" key="2">
    <source>
        <dbReference type="ARBA" id="ARBA00001947"/>
    </source>
</evidence>
<evidence type="ECO:0000256" key="8">
    <source>
        <dbReference type="ARBA" id="ARBA00022833"/>
    </source>
</evidence>
<evidence type="ECO:0000256" key="11">
    <source>
        <dbReference type="ARBA" id="ARBA00042615"/>
    </source>
</evidence>
<keyword evidence="6" id="KW-0479">Metal-binding</keyword>
<evidence type="ECO:0000256" key="6">
    <source>
        <dbReference type="ARBA" id="ARBA00022723"/>
    </source>
</evidence>
<comment type="catalytic activity">
    <reaction evidence="1">
        <text>Hydrolyzes the link between N-acetylmuramoyl residues and L-amino acid residues in certain cell-wall glycopeptides.</text>
        <dbReference type="EC" id="3.5.1.28"/>
    </reaction>
</comment>
<evidence type="ECO:0000256" key="12">
    <source>
        <dbReference type="SAM" id="MobiDB-lite"/>
    </source>
</evidence>
<evidence type="ECO:0000256" key="1">
    <source>
        <dbReference type="ARBA" id="ARBA00001561"/>
    </source>
</evidence>
<evidence type="ECO:0000256" key="4">
    <source>
        <dbReference type="ARBA" id="ARBA00011901"/>
    </source>
</evidence>
<evidence type="ECO:0000256" key="10">
    <source>
        <dbReference type="ARBA" id="ARBA00039257"/>
    </source>
</evidence>
<dbReference type="Gene3D" id="3.40.80.10">
    <property type="entry name" value="Peptidoglycan recognition protein-like"/>
    <property type="match status" value="1"/>
</dbReference>
<keyword evidence="5" id="KW-0963">Cytoplasm</keyword>
<evidence type="ECO:0000259" key="13">
    <source>
        <dbReference type="SMART" id="SM00644"/>
    </source>
</evidence>
<keyword evidence="9" id="KW-0961">Cell wall biogenesis/degradation</keyword>
<feature type="domain" description="N-acetylmuramoyl-L-alanine amidase" evidence="13">
    <location>
        <begin position="18"/>
        <end position="168"/>
    </location>
</feature>
<comment type="subcellular location">
    <subcellularLocation>
        <location evidence="3">Cytoplasm</location>
    </subcellularLocation>
</comment>
<feature type="region of interest" description="Disordered" evidence="12">
    <location>
        <begin position="1"/>
        <end position="24"/>
    </location>
</feature>
<dbReference type="GO" id="GO:0008745">
    <property type="term" value="F:N-acetylmuramoyl-L-alanine amidase activity"/>
    <property type="evidence" value="ECO:0007669"/>
    <property type="project" value="UniProtKB-EC"/>
</dbReference>
<dbReference type="NCBIfam" id="NF008758">
    <property type="entry name" value="PRK11789.1"/>
    <property type="match status" value="1"/>
</dbReference>
<dbReference type="PANTHER" id="PTHR30417:SF4">
    <property type="entry name" value="1,6-ANHYDRO-N-ACETYLMURAMYL-L-ALANINE AMIDASE AMPD"/>
    <property type="match status" value="1"/>
</dbReference>
<organism evidence="14">
    <name type="scientific">hydrothermal vent metagenome</name>
    <dbReference type="NCBI Taxonomy" id="652676"/>
    <lineage>
        <taxon>unclassified sequences</taxon>
        <taxon>metagenomes</taxon>
        <taxon>ecological metagenomes</taxon>
    </lineage>
</organism>
<dbReference type="GO" id="GO:0009254">
    <property type="term" value="P:peptidoglycan turnover"/>
    <property type="evidence" value="ECO:0007669"/>
    <property type="project" value="TreeGrafter"/>
</dbReference>
<dbReference type="InterPro" id="IPR036505">
    <property type="entry name" value="Amidase/PGRP_sf"/>
</dbReference>
<evidence type="ECO:0000313" key="14">
    <source>
        <dbReference type="EMBL" id="VAW50152.1"/>
    </source>
</evidence>